<dbReference type="Proteomes" id="UP001237642">
    <property type="component" value="Unassembled WGS sequence"/>
</dbReference>
<dbReference type="InterPro" id="IPR001357">
    <property type="entry name" value="BRCT_dom"/>
</dbReference>
<feature type="region of interest" description="Disordered" evidence="4">
    <location>
        <begin position="536"/>
        <end position="563"/>
    </location>
</feature>
<dbReference type="PROSITE" id="PS50172">
    <property type="entry name" value="BRCT"/>
    <property type="match status" value="1"/>
</dbReference>
<dbReference type="Gene3D" id="3.40.50.10190">
    <property type="entry name" value="BRCT domain"/>
    <property type="match status" value="2"/>
</dbReference>
<evidence type="ECO:0000313" key="6">
    <source>
        <dbReference type="EMBL" id="KAK1390514.1"/>
    </source>
</evidence>
<keyword evidence="3" id="KW-0539">Nucleus</keyword>
<dbReference type="SUPFAM" id="SSF52113">
    <property type="entry name" value="BRCT domain"/>
    <property type="match status" value="1"/>
</dbReference>
<dbReference type="Pfam" id="PF16770">
    <property type="entry name" value="RTT107_BRCT_5"/>
    <property type="match status" value="1"/>
</dbReference>
<feature type="compositionally biased region" description="Polar residues" evidence="4">
    <location>
        <begin position="539"/>
        <end position="554"/>
    </location>
</feature>
<evidence type="ECO:0000259" key="5">
    <source>
        <dbReference type="PROSITE" id="PS50172"/>
    </source>
</evidence>
<dbReference type="Pfam" id="PF16589">
    <property type="entry name" value="BRCT_2"/>
    <property type="match status" value="1"/>
</dbReference>
<comment type="subcellular location">
    <subcellularLocation>
        <location evidence="1">Nucleus</location>
    </subcellularLocation>
</comment>
<dbReference type="GO" id="GO:0006974">
    <property type="term" value="P:DNA damage response"/>
    <property type="evidence" value="ECO:0007669"/>
    <property type="project" value="UniProtKB-KW"/>
</dbReference>
<keyword evidence="2" id="KW-0227">DNA damage</keyword>
<reference evidence="6" key="1">
    <citation type="submission" date="2023-02" db="EMBL/GenBank/DDBJ databases">
        <title>Genome of toxic invasive species Heracleum sosnowskyi carries increased number of genes despite the absence of recent whole-genome duplications.</title>
        <authorList>
            <person name="Schelkunov M."/>
            <person name="Shtratnikova V."/>
            <person name="Makarenko M."/>
            <person name="Klepikova A."/>
            <person name="Omelchenko D."/>
            <person name="Novikova G."/>
            <person name="Obukhova E."/>
            <person name="Bogdanov V."/>
            <person name="Penin A."/>
            <person name="Logacheva M."/>
        </authorList>
    </citation>
    <scope>NUCLEOTIDE SEQUENCE</scope>
    <source>
        <strain evidence="6">Hsosn_3</strain>
        <tissue evidence="6">Leaf</tissue>
    </source>
</reference>
<accession>A0AAD8MZ72</accession>
<feature type="region of interest" description="Disordered" evidence="4">
    <location>
        <begin position="1"/>
        <end position="35"/>
    </location>
</feature>
<organism evidence="6 7">
    <name type="scientific">Heracleum sosnowskyi</name>
    <dbReference type="NCBI Taxonomy" id="360622"/>
    <lineage>
        <taxon>Eukaryota</taxon>
        <taxon>Viridiplantae</taxon>
        <taxon>Streptophyta</taxon>
        <taxon>Embryophyta</taxon>
        <taxon>Tracheophyta</taxon>
        <taxon>Spermatophyta</taxon>
        <taxon>Magnoliopsida</taxon>
        <taxon>eudicotyledons</taxon>
        <taxon>Gunneridae</taxon>
        <taxon>Pentapetalae</taxon>
        <taxon>asterids</taxon>
        <taxon>campanulids</taxon>
        <taxon>Apiales</taxon>
        <taxon>Apiaceae</taxon>
        <taxon>Apioideae</taxon>
        <taxon>apioid superclade</taxon>
        <taxon>Tordylieae</taxon>
        <taxon>Tordyliinae</taxon>
        <taxon>Heracleum</taxon>
    </lineage>
</organism>
<dbReference type="PANTHER" id="PTHR23196">
    <property type="entry name" value="PAX TRANSCRIPTION ACTIVATION DOMAIN INTERACTING PROTEIN"/>
    <property type="match status" value="1"/>
</dbReference>
<dbReference type="AlphaFoldDB" id="A0AAD8MZ72"/>
<evidence type="ECO:0000256" key="2">
    <source>
        <dbReference type="ARBA" id="ARBA00022763"/>
    </source>
</evidence>
<protein>
    <submittedName>
        <fullName evidence="6">BRCT domain-containing protein</fullName>
    </submittedName>
</protein>
<evidence type="ECO:0000256" key="4">
    <source>
        <dbReference type="SAM" id="MobiDB-lite"/>
    </source>
</evidence>
<evidence type="ECO:0000256" key="3">
    <source>
        <dbReference type="ARBA" id="ARBA00023242"/>
    </source>
</evidence>
<dbReference type="EMBL" id="JAUIZM010000004">
    <property type="protein sequence ID" value="KAK1390514.1"/>
    <property type="molecule type" value="Genomic_DNA"/>
</dbReference>
<proteinExistence type="predicted"/>
<gene>
    <name evidence="6" type="ORF">POM88_018692</name>
</gene>
<dbReference type="SMART" id="SM00292">
    <property type="entry name" value="BRCT"/>
    <property type="match status" value="1"/>
</dbReference>
<feature type="region of interest" description="Disordered" evidence="4">
    <location>
        <begin position="187"/>
        <end position="207"/>
    </location>
</feature>
<sequence>MRSFGDDDNDDEIEEDKEIVNPQADVSDADTEFMDTQPSPLLGCGLFDNTVPSEDDETQGACLAGETQAVDDLGAEDLCTQLFDDCDTEVVVETDDDGTKQNEVLSDTEALSDVVSAKRVDSRTVEEETMLQTGVQKQNGGESKEVQIIEECNTGPVLQGFTSLRVAAIRSSGLAARNMPLKRTDNTSCSNTIDGQHEAESSVTLNSLGQLDQRHNLEEHDDKIKGSSSENKCTVGNSAVRKLLNEDISNEKGLDINFSNTGKEENFPPVCSSERELAGLSYVDSQEPGEASQTIALDFVDKFLKVNDIEFDQEAEIIKSTGGKSKALSGAKGTQSLAKRANHICSASGGTFDWDDYQEDEGGGEFFSKKKEAFFKDGRKAHQSFPQPRDLKRRNPNNCWAVKENSDKVEQQDISCNVASVFYSNSKLLSQKPKQIDKSVKVAGKSIGENLIKRLDDARDEMVETGTKKDNPDLLDVGVDTQLAADAMEALCYGVGLNGHDSNLANQDVEVFVPGTAKGKHRKKLESDKDFVQKRPSRNLRSAVTTRESNQTKMSGPGLTRASKQCHKTEDMCNLRCALIDDTMNERELERGVIGENGRCLVSASSGKKALQKQHAQEQLGTYLPIACRTRQKASNQTQRDTKTSIVLRKGIDNLSAPIAPKRKRSRASFNTLAREKCTELKSIGPGHLGETKVTNQKLSKEEIHGNSKIKFTQMKSGIKRKILASGVSDLASRQRQSKKGLVDDTSVEHNPCYRNAIGASEDLDVFKAQIDEFTAGKSHSAITAAEEANVNPGSRVSLKDICTPKSSAYMTPKHYGTPINEASPICMDKEYHRQSSRKKLLRSPLKREVNKIIADGPKSAYTSKDLRKRRDITQVHVLFSQHLDGDLIKQQKKVLFRLGASVASSIPDATHFIADEFVRTRNMLEAIAYGKPVVTHFWLERCGQASCLIDERNFILRDAKKEKEIGFSLPDSLARACQHPLLEGCRVLITRNAKPGKDILASLVKSVHGMVIERIGRSAPKDEVIPSDLIVLSCEEDYADCVPFLEKGASVYSSELLLNGIVIQKLEYERHQLFAENVRKVHSTVRLRRDGDEFIPVAKCK</sequence>
<reference evidence="6" key="2">
    <citation type="submission" date="2023-05" db="EMBL/GenBank/DDBJ databases">
        <authorList>
            <person name="Schelkunov M.I."/>
        </authorList>
    </citation>
    <scope>NUCLEOTIDE SEQUENCE</scope>
    <source>
        <strain evidence="6">Hsosn_3</strain>
        <tissue evidence="6">Leaf</tissue>
    </source>
</reference>
<dbReference type="PANTHER" id="PTHR23196:SF1">
    <property type="entry name" value="PAX-INTERACTING PROTEIN 1"/>
    <property type="match status" value="1"/>
</dbReference>
<dbReference type="CDD" id="cd17744">
    <property type="entry name" value="BRCT_MDC1_rpt1"/>
    <property type="match status" value="1"/>
</dbReference>
<evidence type="ECO:0000313" key="7">
    <source>
        <dbReference type="Proteomes" id="UP001237642"/>
    </source>
</evidence>
<feature type="domain" description="BRCT" evidence="5">
    <location>
        <begin position="893"/>
        <end position="957"/>
    </location>
</feature>
<dbReference type="GO" id="GO:0005634">
    <property type="term" value="C:nucleus"/>
    <property type="evidence" value="ECO:0007669"/>
    <property type="project" value="UniProtKB-SubCell"/>
</dbReference>
<comment type="caution">
    <text evidence="6">The sequence shown here is derived from an EMBL/GenBank/DDBJ whole genome shotgun (WGS) entry which is preliminary data.</text>
</comment>
<evidence type="ECO:0000256" key="1">
    <source>
        <dbReference type="ARBA" id="ARBA00004123"/>
    </source>
</evidence>
<keyword evidence="7" id="KW-1185">Reference proteome</keyword>
<feature type="compositionally biased region" description="Acidic residues" evidence="4">
    <location>
        <begin position="1"/>
        <end position="17"/>
    </location>
</feature>
<dbReference type="CDD" id="cd18432">
    <property type="entry name" value="BRCT_PAXIP1_rpt6_like"/>
    <property type="match status" value="1"/>
</dbReference>
<name>A0AAD8MZ72_9APIA</name>
<dbReference type="InterPro" id="IPR051579">
    <property type="entry name" value="DDR_Transcriptional_Reg"/>
</dbReference>
<dbReference type="InterPro" id="IPR036420">
    <property type="entry name" value="BRCT_dom_sf"/>
</dbReference>